<dbReference type="HOGENOM" id="CLU_097925_0_0_6"/>
<dbReference type="InterPro" id="IPR013114">
    <property type="entry name" value="FabA_FabZ"/>
</dbReference>
<comment type="caution">
    <text evidence="14">The sequence shown here is derived from an EMBL/GenBank/DDBJ whole genome shotgun (WGS) entry which is preliminary data.</text>
</comment>
<dbReference type="GO" id="GO:0019171">
    <property type="term" value="F:(3R)-hydroxyacyl-[acyl-carrier-protein] dehydratase activity"/>
    <property type="evidence" value="ECO:0007669"/>
    <property type="project" value="UniProtKB-UniRule"/>
</dbReference>
<dbReference type="PANTHER" id="PTHR30272">
    <property type="entry name" value="3-HYDROXYACYL-[ACYL-CARRIER-PROTEIN] DEHYDRATASE"/>
    <property type="match status" value="1"/>
</dbReference>
<keyword evidence="10" id="KW-0275">Fatty acid biosynthesis</keyword>
<organism evidence="14 15">
    <name type="scientific">Nitrococcus mobilis Nb-231</name>
    <dbReference type="NCBI Taxonomy" id="314278"/>
    <lineage>
        <taxon>Bacteria</taxon>
        <taxon>Pseudomonadati</taxon>
        <taxon>Pseudomonadota</taxon>
        <taxon>Gammaproteobacteria</taxon>
        <taxon>Chromatiales</taxon>
        <taxon>Ectothiorhodospiraceae</taxon>
        <taxon>Nitrococcus</taxon>
    </lineage>
</organism>
<evidence type="ECO:0000256" key="3">
    <source>
        <dbReference type="ARBA" id="ARBA00005194"/>
    </source>
</evidence>
<evidence type="ECO:0000256" key="9">
    <source>
        <dbReference type="ARBA" id="ARBA00023098"/>
    </source>
</evidence>
<comment type="catalytic activity">
    <reaction evidence="1">
        <text>a (3R)-hydroxyacyl-[ACP] = a (2E)-enoyl-[ACP] + H2O</text>
        <dbReference type="Rhea" id="RHEA:13097"/>
        <dbReference type="Rhea" id="RHEA-COMP:9925"/>
        <dbReference type="Rhea" id="RHEA-COMP:9945"/>
        <dbReference type="ChEBI" id="CHEBI:15377"/>
        <dbReference type="ChEBI" id="CHEBI:78784"/>
        <dbReference type="ChEBI" id="CHEBI:78827"/>
        <dbReference type="EC" id="4.2.1.59"/>
    </reaction>
</comment>
<dbReference type="NCBIfam" id="NF003509">
    <property type="entry name" value="PRK05174.1"/>
    <property type="match status" value="1"/>
</dbReference>
<evidence type="ECO:0000256" key="5">
    <source>
        <dbReference type="ARBA" id="ARBA00011738"/>
    </source>
</evidence>
<keyword evidence="11" id="KW-0413">Isomerase</keyword>
<evidence type="ECO:0000256" key="6">
    <source>
        <dbReference type="ARBA" id="ARBA00022490"/>
    </source>
</evidence>
<evidence type="ECO:0000256" key="7">
    <source>
        <dbReference type="ARBA" id="ARBA00022516"/>
    </source>
</evidence>
<keyword evidence="7" id="KW-0444">Lipid biosynthesis</keyword>
<evidence type="ECO:0000256" key="2">
    <source>
        <dbReference type="ARBA" id="ARBA00004496"/>
    </source>
</evidence>
<comment type="pathway">
    <text evidence="3">Lipid metabolism; fatty acid biosynthesis.</text>
</comment>
<keyword evidence="6" id="KW-0963">Cytoplasm</keyword>
<dbReference type="eggNOG" id="COG0764">
    <property type="taxonomic scope" value="Bacteria"/>
</dbReference>
<dbReference type="Proteomes" id="UP000003374">
    <property type="component" value="Unassembled WGS sequence"/>
</dbReference>
<dbReference type="InterPro" id="IPR029069">
    <property type="entry name" value="HotDog_dom_sf"/>
</dbReference>
<evidence type="ECO:0000256" key="13">
    <source>
        <dbReference type="NCBIfam" id="TIGR01749"/>
    </source>
</evidence>
<name>A4BRQ2_9GAMM</name>
<evidence type="ECO:0000256" key="11">
    <source>
        <dbReference type="ARBA" id="ARBA00023235"/>
    </source>
</evidence>
<keyword evidence="15" id="KW-1185">Reference proteome</keyword>
<evidence type="ECO:0000256" key="8">
    <source>
        <dbReference type="ARBA" id="ARBA00022832"/>
    </source>
</evidence>
<dbReference type="Gene3D" id="3.10.129.10">
    <property type="entry name" value="Hotdog Thioesterase"/>
    <property type="match status" value="1"/>
</dbReference>
<evidence type="ECO:0000256" key="12">
    <source>
        <dbReference type="ARBA" id="ARBA00023239"/>
    </source>
</evidence>
<accession>A4BRQ2</accession>
<sequence>MTGKPNYTYQELLDCGYGRLFGPGNPQLPIPNMLMFDRITTIDSANGHFEKGYAEAELDVHPELWFFECHFPGDPVMPGCLGLDALWQLLGFYLGWLGGTGKGRALGCGEVKFMGQILPHNALVRYCLDIKRVIARSRLTIGLADGHVIADDQIIYRAAELKVGLFHDPTKAM</sequence>
<evidence type="ECO:0000256" key="10">
    <source>
        <dbReference type="ARBA" id="ARBA00023160"/>
    </source>
</evidence>
<dbReference type="EC" id="4.2.1.59" evidence="13"/>
<proteinExistence type="inferred from homology"/>
<dbReference type="RefSeq" id="WP_004999492.1">
    <property type="nucleotide sequence ID" value="NZ_CH672427.1"/>
</dbReference>
<keyword evidence="8" id="KW-0276">Fatty acid metabolism</keyword>
<dbReference type="Pfam" id="PF07977">
    <property type="entry name" value="FabA"/>
    <property type="match status" value="1"/>
</dbReference>
<reference evidence="14 15" key="1">
    <citation type="submission" date="2006-02" db="EMBL/GenBank/DDBJ databases">
        <authorList>
            <person name="Waterbury J."/>
            <person name="Ferriera S."/>
            <person name="Johnson J."/>
            <person name="Kravitz S."/>
            <person name="Halpern A."/>
            <person name="Remington K."/>
            <person name="Beeson K."/>
            <person name="Tran B."/>
            <person name="Rogers Y.-H."/>
            <person name="Friedman R."/>
            <person name="Venter J.C."/>
        </authorList>
    </citation>
    <scope>NUCLEOTIDE SEQUENCE [LARGE SCALE GENOMIC DNA]</scope>
    <source>
        <strain evidence="14 15">Nb-231</strain>
    </source>
</reference>
<dbReference type="GO" id="GO:0016853">
    <property type="term" value="F:isomerase activity"/>
    <property type="evidence" value="ECO:0007669"/>
    <property type="project" value="UniProtKB-KW"/>
</dbReference>
<dbReference type="CDD" id="cd01287">
    <property type="entry name" value="FabA"/>
    <property type="match status" value="1"/>
</dbReference>
<protein>
    <recommendedName>
        <fullName evidence="13">3-hydroxyacyl-[acyl-carrier-protein] dehydratase FabA</fullName>
        <ecNumber evidence="13">4.2.1.59</ecNumber>
    </recommendedName>
</protein>
<dbReference type="GO" id="GO:0006633">
    <property type="term" value="P:fatty acid biosynthetic process"/>
    <property type="evidence" value="ECO:0007669"/>
    <property type="project" value="UniProtKB-UniRule"/>
</dbReference>
<keyword evidence="12 14" id="KW-0456">Lyase</keyword>
<dbReference type="PANTHER" id="PTHR30272:SF8">
    <property type="entry name" value="3-HYDROXYDECANOYL-[ACYL-CARRIER-PROTEIN] DEHYDRATASE"/>
    <property type="match status" value="1"/>
</dbReference>
<evidence type="ECO:0000313" key="15">
    <source>
        <dbReference type="Proteomes" id="UP000003374"/>
    </source>
</evidence>
<dbReference type="STRING" id="314278.NB231_02613"/>
<dbReference type="OrthoDB" id="9786735at2"/>
<evidence type="ECO:0000256" key="1">
    <source>
        <dbReference type="ARBA" id="ARBA00001055"/>
    </source>
</evidence>
<dbReference type="InterPro" id="IPR010083">
    <property type="entry name" value="FabA"/>
</dbReference>
<dbReference type="UniPathway" id="UPA00094"/>
<comment type="subunit">
    <text evidence="5">Homodimer.</text>
</comment>
<comment type="subcellular location">
    <subcellularLocation>
        <location evidence="2">Cytoplasm</location>
    </subcellularLocation>
</comment>
<dbReference type="EMBL" id="AAOF01000007">
    <property type="protein sequence ID" value="EAR21623.1"/>
    <property type="molecule type" value="Genomic_DNA"/>
</dbReference>
<keyword evidence="9" id="KW-0443">Lipid metabolism</keyword>
<evidence type="ECO:0000313" key="14">
    <source>
        <dbReference type="EMBL" id="EAR21623.1"/>
    </source>
</evidence>
<dbReference type="NCBIfam" id="TIGR01749">
    <property type="entry name" value="fabA"/>
    <property type="match status" value="1"/>
</dbReference>
<dbReference type="SUPFAM" id="SSF54637">
    <property type="entry name" value="Thioesterase/thiol ester dehydrase-isomerase"/>
    <property type="match status" value="1"/>
</dbReference>
<dbReference type="GO" id="GO:0005737">
    <property type="term" value="C:cytoplasm"/>
    <property type="evidence" value="ECO:0007669"/>
    <property type="project" value="UniProtKB-SubCell"/>
</dbReference>
<gene>
    <name evidence="14" type="ORF">NB231_02613</name>
</gene>
<dbReference type="AlphaFoldDB" id="A4BRQ2"/>
<evidence type="ECO:0000256" key="4">
    <source>
        <dbReference type="ARBA" id="ARBA00006714"/>
    </source>
</evidence>
<comment type="similarity">
    <text evidence="4">Belongs to the thioester dehydratase family. FabA subfamily.</text>
</comment>